<dbReference type="STRING" id="1140003.OMY_00896"/>
<gene>
    <name evidence="1" type="ORF">I573_01782</name>
</gene>
<dbReference type="PANTHER" id="PTHR11122">
    <property type="entry name" value="APOSPORY-ASSOCIATED PROTEIN C-RELATED"/>
    <property type="match status" value="1"/>
</dbReference>
<dbReference type="GO" id="GO:0016853">
    <property type="term" value="F:isomerase activity"/>
    <property type="evidence" value="ECO:0007669"/>
    <property type="project" value="InterPro"/>
</dbReference>
<dbReference type="PANTHER" id="PTHR11122:SF13">
    <property type="entry name" value="GLUCOSE-6-PHOSPHATE 1-EPIMERASE"/>
    <property type="match status" value="1"/>
</dbReference>
<dbReference type="AlphaFoldDB" id="S0P6F6"/>
<keyword evidence="2" id="KW-1185">Reference proteome</keyword>
<dbReference type="InterPro" id="IPR008183">
    <property type="entry name" value="Aldose_1/G6P_1-epimerase"/>
</dbReference>
<dbReference type="eggNOG" id="COG2017">
    <property type="taxonomic scope" value="Bacteria"/>
</dbReference>
<proteinExistence type="predicted"/>
<dbReference type="InterPro" id="IPR014718">
    <property type="entry name" value="GH-type_carb-bd"/>
</dbReference>
<dbReference type="SUPFAM" id="SSF74650">
    <property type="entry name" value="Galactose mutarotase-like"/>
    <property type="match status" value="1"/>
</dbReference>
<protein>
    <recommendedName>
        <fullName evidence="3">Aldose 1-epimerase</fullName>
    </recommendedName>
</protein>
<dbReference type="EMBL" id="ASWO01000005">
    <property type="protein sequence ID" value="EOT84056.1"/>
    <property type="molecule type" value="Genomic_DNA"/>
</dbReference>
<evidence type="ECO:0008006" key="3">
    <source>
        <dbReference type="Google" id="ProtNLM"/>
    </source>
</evidence>
<accession>S0P6F6</accession>
<reference evidence="1 2" key="1">
    <citation type="submission" date="2013-03" db="EMBL/GenBank/DDBJ databases">
        <title>The Genome Sequence of Enterococcus sulfureus ATCC_49903 (PacBio/Illumina hybrid assembly).</title>
        <authorList>
            <consortium name="The Broad Institute Genomics Platform"/>
            <consortium name="The Broad Institute Genome Sequencing Center for Infectious Disease"/>
            <person name="Earl A."/>
            <person name="Russ C."/>
            <person name="Gilmore M."/>
            <person name="Surin D."/>
            <person name="Walker B."/>
            <person name="Young S."/>
            <person name="Zeng Q."/>
            <person name="Gargeya S."/>
            <person name="Fitzgerald M."/>
            <person name="Haas B."/>
            <person name="Abouelleil A."/>
            <person name="Allen A.W."/>
            <person name="Alvarado L."/>
            <person name="Arachchi H.M."/>
            <person name="Berlin A.M."/>
            <person name="Chapman S.B."/>
            <person name="Gainer-Dewar J."/>
            <person name="Goldberg J."/>
            <person name="Griggs A."/>
            <person name="Gujja S."/>
            <person name="Hansen M."/>
            <person name="Howarth C."/>
            <person name="Imamovic A."/>
            <person name="Ireland A."/>
            <person name="Larimer J."/>
            <person name="McCowan C."/>
            <person name="Murphy C."/>
            <person name="Pearson M."/>
            <person name="Poon T.W."/>
            <person name="Priest M."/>
            <person name="Roberts A."/>
            <person name="Saif S."/>
            <person name="Shea T."/>
            <person name="Sisk P."/>
            <person name="Sykes S."/>
            <person name="Wortman J."/>
            <person name="Nusbaum C."/>
            <person name="Birren B."/>
        </authorList>
    </citation>
    <scope>NUCLEOTIDE SEQUENCE [LARGE SCALE GENOMIC DNA]</scope>
    <source>
        <strain evidence="1 2">ATCC 49903</strain>
    </source>
</reference>
<dbReference type="Pfam" id="PF01263">
    <property type="entry name" value="Aldose_epim"/>
    <property type="match status" value="1"/>
</dbReference>
<dbReference type="Proteomes" id="UP000015961">
    <property type="component" value="Unassembled WGS sequence"/>
</dbReference>
<name>S0P6F6_9ENTE</name>
<evidence type="ECO:0000313" key="2">
    <source>
        <dbReference type="Proteomes" id="UP000015961"/>
    </source>
</evidence>
<comment type="caution">
    <text evidence="1">The sequence shown here is derived from an EMBL/GenBank/DDBJ whole genome shotgun (WGS) entry which is preliminary data.</text>
</comment>
<dbReference type="GO" id="GO:0005975">
    <property type="term" value="P:carbohydrate metabolic process"/>
    <property type="evidence" value="ECO:0007669"/>
    <property type="project" value="InterPro"/>
</dbReference>
<dbReference type="InterPro" id="IPR011013">
    <property type="entry name" value="Gal_mutarotase_sf_dom"/>
</dbReference>
<dbReference type="OrthoDB" id="9795355at2"/>
<dbReference type="RefSeq" id="WP_016185349.1">
    <property type="nucleotide sequence ID" value="NZ_ASWO01000005.1"/>
</dbReference>
<dbReference type="CDD" id="cd09024">
    <property type="entry name" value="Aldose_epim_lacX"/>
    <property type="match status" value="1"/>
</dbReference>
<dbReference type="Gene3D" id="2.70.98.10">
    <property type="match status" value="1"/>
</dbReference>
<dbReference type="GO" id="GO:0030246">
    <property type="term" value="F:carbohydrate binding"/>
    <property type="evidence" value="ECO:0007669"/>
    <property type="project" value="InterPro"/>
</dbReference>
<dbReference type="PATRIC" id="fig|1140003.3.peg.853"/>
<sequence>MKVTLENTRYQVQIDTLGAEIHHFLDKENALEYMWQADPTHWGRHAPILFPIVGTLKHNEYKVGEEVYTLPRHGFARDQEFQVMECTEQHARFRLTDTAETKKMYPFAFCLDVLYTLVDNQLTVQYHIENPSQQTLHFSVGGHPAFNVPVDPSLAFEDYYLVSEPLKSRTFLPLKDDLIDLEHKTLGQTNTAIDLTHDLFKEDALIFETKGKTAFSIRSDSSPHGVTVSYTDLPYFGVWSTSPVESNFVCLEPWAGIADTVDTTGDFSKKLGIQTLAHDEVFDTSYTISVY</sequence>
<dbReference type="InterPro" id="IPR037481">
    <property type="entry name" value="LacX"/>
</dbReference>
<evidence type="ECO:0000313" key="1">
    <source>
        <dbReference type="EMBL" id="EOT84056.1"/>
    </source>
</evidence>
<organism evidence="1 2">
    <name type="scientific">Enterococcus sulfureus ATCC 49903</name>
    <dbReference type="NCBI Taxonomy" id="1140003"/>
    <lineage>
        <taxon>Bacteria</taxon>
        <taxon>Bacillati</taxon>
        <taxon>Bacillota</taxon>
        <taxon>Bacilli</taxon>
        <taxon>Lactobacillales</taxon>
        <taxon>Enterococcaceae</taxon>
        <taxon>Enterococcus</taxon>
    </lineage>
</organism>